<accession>A0A0H4KM79</accession>
<dbReference type="SUPFAM" id="SSF51735">
    <property type="entry name" value="NAD(P)-binding Rossmann-fold domains"/>
    <property type="match status" value="1"/>
</dbReference>
<evidence type="ECO:0000256" key="4">
    <source>
        <dbReference type="ARBA" id="ARBA00023002"/>
    </source>
</evidence>
<dbReference type="InterPro" id="IPR001732">
    <property type="entry name" value="UDP-Glc/GDP-Man_DH_N"/>
</dbReference>
<dbReference type="Gene3D" id="1.20.5.100">
    <property type="entry name" value="Cytochrome c1, transmembrane anchor, C-terminal"/>
    <property type="match status" value="1"/>
</dbReference>
<evidence type="ECO:0000256" key="2">
    <source>
        <dbReference type="ARBA" id="ARBA00006601"/>
    </source>
</evidence>
<reference evidence="10" key="2">
    <citation type="submission" date="2015-06" db="EMBL/GenBank/DDBJ databases">
        <title>Genome Sequence of Bacillus endophyticus and Analysis of its Companion Mechanism in the Ketogulonigenium vulgare-Bacillus strain Consortium.</title>
        <authorList>
            <person name="Jia N."/>
            <person name="Du J."/>
            <person name="Ding M.-Z."/>
            <person name="Gao F."/>
            <person name="Yuan Y.-J."/>
        </authorList>
    </citation>
    <scope>NUCLEOTIDE SEQUENCE [LARGE SCALE GENOMIC DNA]</scope>
    <source>
        <strain evidence="10">Hbe603</strain>
    </source>
</reference>
<dbReference type="PATRIC" id="fig|135735.6.peg.4895"/>
<evidence type="ECO:0000256" key="5">
    <source>
        <dbReference type="ARBA" id="ARBA00023027"/>
    </source>
</evidence>
<evidence type="ECO:0000256" key="7">
    <source>
        <dbReference type="ARBA" id="ARBA00053241"/>
    </source>
</evidence>
<dbReference type="Pfam" id="PF03721">
    <property type="entry name" value="UDPG_MGDP_dh_N"/>
    <property type="match status" value="1"/>
</dbReference>
<dbReference type="OrthoDB" id="9803238at2"/>
<dbReference type="PANTHER" id="PTHR43750">
    <property type="entry name" value="UDP-GLUCOSE 6-DEHYDROGENASE TUAD"/>
    <property type="match status" value="1"/>
</dbReference>
<keyword evidence="4 8" id="KW-0560">Oxidoreductase</keyword>
<evidence type="ECO:0000313" key="10">
    <source>
        <dbReference type="Proteomes" id="UP000036202"/>
    </source>
</evidence>
<dbReference type="InterPro" id="IPR014026">
    <property type="entry name" value="UDP-Glc/GDP-Man_DH_dimer"/>
</dbReference>
<dbReference type="EMBL" id="CP011974">
    <property type="protein sequence ID" value="AKO95207.1"/>
    <property type="molecule type" value="Genomic_DNA"/>
</dbReference>
<evidence type="ECO:0000256" key="6">
    <source>
        <dbReference type="ARBA" id="ARBA00047473"/>
    </source>
</evidence>
<evidence type="ECO:0000256" key="8">
    <source>
        <dbReference type="PIRNR" id="PIRNR000124"/>
    </source>
</evidence>
<dbReference type="PIRSF" id="PIRSF500134">
    <property type="entry name" value="UDPglc_DH_bac"/>
    <property type="match status" value="1"/>
</dbReference>
<dbReference type="SUPFAM" id="SSF48179">
    <property type="entry name" value="6-phosphogluconate dehydrogenase C-terminal domain-like"/>
    <property type="match status" value="1"/>
</dbReference>
<dbReference type="FunFam" id="1.20.5.100:FF:000001">
    <property type="entry name" value="UDP-glucose 6-dehydrogenase"/>
    <property type="match status" value="1"/>
</dbReference>
<keyword evidence="10" id="KW-1185">Reference proteome</keyword>
<dbReference type="InterPro" id="IPR014027">
    <property type="entry name" value="UDP-Glc/GDP-Man_DH_C"/>
</dbReference>
<dbReference type="Pfam" id="PF00984">
    <property type="entry name" value="UDPG_MGDP_dh"/>
    <property type="match status" value="1"/>
</dbReference>
<gene>
    <name evidence="9" type="ORF">BEH_23285</name>
</gene>
<dbReference type="RefSeq" id="WP_046218079.1">
    <property type="nucleotide sequence ID" value="NZ_CP011974.1"/>
</dbReference>
<keyword evidence="5 8" id="KW-0520">NAD</keyword>
<protein>
    <recommendedName>
        <fullName evidence="3 8">UDP-glucose 6-dehydrogenase</fullName>
        <ecNumber evidence="3 8">1.1.1.22</ecNumber>
    </recommendedName>
</protein>
<dbReference type="AlphaFoldDB" id="A0A0H4KM79"/>
<comment type="pathway">
    <text evidence="1">Nucleotide-sugar biosynthesis; UDP-alpha-D-glucuronate biosynthesis; UDP-alpha-D-glucuronate from UDP-alpha-D-glucose: step 1/1.</text>
</comment>
<comment type="catalytic activity">
    <reaction evidence="6 8">
        <text>UDP-alpha-D-glucose + 2 NAD(+) + H2O = UDP-alpha-D-glucuronate + 2 NADH + 3 H(+)</text>
        <dbReference type="Rhea" id="RHEA:23596"/>
        <dbReference type="ChEBI" id="CHEBI:15377"/>
        <dbReference type="ChEBI" id="CHEBI:15378"/>
        <dbReference type="ChEBI" id="CHEBI:57540"/>
        <dbReference type="ChEBI" id="CHEBI:57945"/>
        <dbReference type="ChEBI" id="CHEBI:58052"/>
        <dbReference type="ChEBI" id="CHEBI:58885"/>
        <dbReference type="EC" id="1.1.1.22"/>
    </reaction>
</comment>
<sequence length="447" mass="49711">MNISIAGTGYVGLVTGVCLAEVGYKVTCFDIDENKVQLMKDGFSPIYEPGLSELMKKNSKQNRLFFTHEPQEAYKDADIIFIAVGTPEQKDGSANLQYVESVAKAIAENVVKDTIVVTKSTVPVGTNDKLKDIIEKHKKHDVKIRVASNPEFLREGTAIYDTFNGDRIVIGAEDPYVIETLEKLYAPLNIPIISTNIRSAEMIKYAANAFLATKISFINEIANICEKVGADVGDVANGIGSDQRIGHQFLRAGIGYGGSCFPKDTKALAQLANHINYDFHLLKSVIEVNNDQRVLLYEKAKKLYGSLKGKKVAVLGLAFKPNTDDIREAASLLLIDALKQEEAQIAVYDPIATRHIQHIYGDTLNYMEVPEDALAQADIAFIVTEWEEIKEIPFSTYKQLMKEPVILDGRNCHDIEEAKKEEVTYLSIGREPVYYKAIESYNVENDS</sequence>
<dbReference type="PANTHER" id="PTHR43750:SF4">
    <property type="entry name" value="UDP-GLUCOSE 6-DEHYDROGENASE YWQF"/>
    <property type="match status" value="1"/>
</dbReference>
<dbReference type="InterPro" id="IPR028357">
    <property type="entry name" value="UDPglc_DH_bac"/>
</dbReference>
<dbReference type="SUPFAM" id="SSF52413">
    <property type="entry name" value="UDP-glucose/GDP-mannose dehydrogenase C-terminal domain"/>
    <property type="match status" value="1"/>
</dbReference>
<comment type="function">
    <text evidence="7">Catalyzes the conversion of UDP-glucose into UDP-glucuronate, one of the precursors of teichuronic acid.</text>
</comment>
<dbReference type="InterPro" id="IPR017476">
    <property type="entry name" value="UDP-Glc/GDP-Man"/>
</dbReference>
<dbReference type="Gene3D" id="3.40.50.720">
    <property type="entry name" value="NAD(P)-binding Rossmann-like Domain"/>
    <property type="match status" value="2"/>
</dbReference>
<dbReference type="GO" id="GO:0006065">
    <property type="term" value="P:UDP-glucuronate biosynthetic process"/>
    <property type="evidence" value="ECO:0007669"/>
    <property type="project" value="UniProtKB-UniPathway"/>
</dbReference>
<dbReference type="GeneID" id="93703206"/>
<dbReference type="InterPro" id="IPR036220">
    <property type="entry name" value="UDP-Glc/GDP-Man_DH_C_sf"/>
</dbReference>
<dbReference type="GO" id="GO:0051287">
    <property type="term" value="F:NAD binding"/>
    <property type="evidence" value="ECO:0007669"/>
    <property type="project" value="InterPro"/>
</dbReference>
<dbReference type="SMART" id="SM00984">
    <property type="entry name" value="UDPG_MGDP_dh_C"/>
    <property type="match status" value="1"/>
</dbReference>
<reference evidence="9 10" key="1">
    <citation type="journal article" date="2015" name="PLoS ONE">
        <title>Genome Sequence of Bacillus endophyticus and Analysis of Its Companion Mechanism in the Ketogulonigenium vulgare-Bacillus Strain Consortium.</title>
        <authorList>
            <person name="Jia N."/>
            <person name="Du J."/>
            <person name="Ding M.Z."/>
            <person name="Gao F."/>
            <person name="Yuan Y.J."/>
        </authorList>
    </citation>
    <scope>NUCLEOTIDE SEQUENCE [LARGE SCALE GENOMIC DNA]</scope>
    <source>
        <strain evidence="9 10">Hbe603</strain>
    </source>
</reference>
<dbReference type="KEGG" id="beo:BEH_23285"/>
<name>A0A0H4KM79_9BACI</name>
<proteinExistence type="inferred from homology"/>
<evidence type="ECO:0000256" key="1">
    <source>
        <dbReference type="ARBA" id="ARBA00004701"/>
    </source>
</evidence>
<dbReference type="InterPro" id="IPR008927">
    <property type="entry name" value="6-PGluconate_DH-like_C_sf"/>
</dbReference>
<dbReference type="GO" id="GO:0000271">
    <property type="term" value="P:polysaccharide biosynthetic process"/>
    <property type="evidence" value="ECO:0007669"/>
    <property type="project" value="InterPro"/>
</dbReference>
<dbReference type="EC" id="1.1.1.22" evidence="3 8"/>
<comment type="similarity">
    <text evidence="2 8">Belongs to the UDP-glucose/GDP-mannose dehydrogenase family.</text>
</comment>
<accession>A0A1X7FRY4</accession>
<dbReference type="InterPro" id="IPR036291">
    <property type="entry name" value="NAD(P)-bd_dom_sf"/>
</dbReference>
<evidence type="ECO:0000313" key="9">
    <source>
        <dbReference type="EMBL" id="AKO95207.1"/>
    </source>
</evidence>
<dbReference type="Proteomes" id="UP000036202">
    <property type="component" value="Chromosome"/>
</dbReference>
<dbReference type="UniPathway" id="UPA00038">
    <property type="reaction ID" value="UER00491"/>
</dbReference>
<dbReference type="PIRSF" id="PIRSF000124">
    <property type="entry name" value="UDPglc_GDPman_dh"/>
    <property type="match status" value="1"/>
</dbReference>
<organism evidence="9 10">
    <name type="scientific">Priestia filamentosa</name>
    <dbReference type="NCBI Taxonomy" id="1402861"/>
    <lineage>
        <taxon>Bacteria</taxon>
        <taxon>Bacillati</taxon>
        <taxon>Bacillota</taxon>
        <taxon>Bacilli</taxon>
        <taxon>Bacillales</taxon>
        <taxon>Bacillaceae</taxon>
        <taxon>Priestia</taxon>
    </lineage>
</organism>
<dbReference type="GO" id="GO:0003979">
    <property type="term" value="F:UDP-glucose 6-dehydrogenase activity"/>
    <property type="evidence" value="ECO:0007669"/>
    <property type="project" value="UniProtKB-EC"/>
</dbReference>
<evidence type="ECO:0000256" key="3">
    <source>
        <dbReference type="ARBA" id="ARBA00012954"/>
    </source>
</evidence>
<dbReference type="NCBIfam" id="TIGR03026">
    <property type="entry name" value="NDP-sugDHase"/>
    <property type="match status" value="1"/>
</dbReference>
<dbReference type="Pfam" id="PF03720">
    <property type="entry name" value="UDPG_MGDP_dh_C"/>
    <property type="match status" value="1"/>
</dbReference>